<dbReference type="OMA" id="NIEMECH"/>
<dbReference type="InterPro" id="IPR003599">
    <property type="entry name" value="Ig_sub"/>
</dbReference>
<evidence type="ECO:0000256" key="1">
    <source>
        <dbReference type="ARBA" id="ARBA00022729"/>
    </source>
</evidence>
<feature type="domain" description="Ig-like" evidence="4">
    <location>
        <begin position="36"/>
        <end position="104"/>
    </location>
</feature>
<feature type="domain" description="Ig-like" evidence="4">
    <location>
        <begin position="205"/>
        <end position="293"/>
    </location>
</feature>
<dbReference type="InterPro" id="IPR007110">
    <property type="entry name" value="Ig-like_dom"/>
</dbReference>
<accession>A0A8C3F5P4</accession>
<dbReference type="InterPro" id="IPR036179">
    <property type="entry name" value="Ig-like_dom_sf"/>
</dbReference>
<dbReference type="PANTHER" id="PTHR45080">
    <property type="entry name" value="CONTACTIN 5"/>
    <property type="match status" value="1"/>
</dbReference>
<dbReference type="SMART" id="SM00408">
    <property type="entry name" value="IGc2"/>
    <property type="match status" value="3"/>
</dbReference>
<dbReference type="PANTHER" id="PTHR45080:SF8">
    <property type="entry name" value="IG-LIKE DOMAIN-CONTAINING PROTEIN"/>
    <property type="match status" value="1"/>
</dbReference>
<dbReference type="Pfam" id="PF07679">
    <property type="entry name" value="I-set"/>
    <property type="match status" value="3"/>
</dbReference>
<dbReference type="PROSITE" id="PS50835">
    <property type="entry name" value="IG_LIKE"/>
    <property type="match status" value="3"/>
</dbReference>
<dbReference type="Ensembl" id="ENSCPBT00000003342.1">
    <property type="protein sequence ID" value="ENSCPBP00000002745.1"/>
    <property type="gene ID" value="ENSCPBG00000002192.1"/>
</dbReference>
<reference evidence="5" key="1">
    <citation type="submission" date="2025-08" db="UniProtKB">
        <authorList>
            <consortium name="Ensembl"/>
        </authorList>
    </citation>
    <scope>IDENTIFICATION</scope>
</reference>
<dbReference type="GeneTree" id="ENSGT01110000267173"/>
<dbReference type="InterPro" id="IPR050958">
    <property type="entry name" value="Cell_Adh-Cytoskel_Orgn"/>
</dbReference>
<dbReference type="GO" id="GO:0007156">
    <property type="term" value="P:homophilic cell adhesion via plasma membrane adhesion molecules"/>
    <property type="evidence" value="ECO:0007669"/>
    <property type="project" value="TreeGrafter"/>
</dbReference>
<keyword evidence="2" id="KW-1015">Disulfide bond</keyword>
<dbReference type="SMART" id="SM00409">
    <property type="entry name" value="IG"/>
    <property type="match status" value="3"/>
</dbReference>
<feature type="domain" description="Ig-like" evidence="4">
    <location>
        <begin position="120"/>
        <end position="204"/>
    </location>
</feature>
<dbReference type="AlphaFoldDB" id="A0A8C3F5P4"/>
<evidence type="ECO:0000256" key="2">
    <source>
        <dbReference type="ARBA" id="ARBA00023157"/>
    </source>
</evidence>
<feature type="chain" id="PRO_5034189714" description="Ig-like domain-containing protein" evidence="3">
    <location>
        <begin position="21"/>
        <end position="304"/>
    </location>
</feature>
<dbReference type="SUPFAM" id="SSF48726">
    <property type="entry name" value="Immunoglobulin"/>
    <property type="match status" value="3"/>
</dbReference>
<dbReference type="InterPro" id="IPR003598">
    <property type="entry name" value="Ig_sub2"/>
</dbReference>
<reference evidence="5" key="2">
    <citation type="submission" date="2025-09" db="UniProtKB">
        <authorList>
            <consortium name="Ensembl"/>
        </authorList>
    </citation>
    <scope>IDENTIFICATION</scope>
</reference>
<evidence type="ECO:0000259" key="4">
    <source>
        <dbReference type="PROSITE" id="PS50835"/>
    </source>
</evidence>
<sequence>EIRLHLEMLIARIVFSLLCTEQTENVDSIVSASCRMDCKISGSLPMSVSWFKHDDELTTSAKYTVVFAEGSASLEIKHLDTNDSGIYTCRATNSAGSKESSSYTSYSLPLFLLNAHLEPPSFVVEPESQEVAPGSTVRLKSSLKGTPPLTIQWFKGARELETGGACYIMTEALASYLELYAVKPSDSGEYTCKVSNVAGSVACSANLFVKEPSQLLKTGDYAQLDCQVTGTPQIKITWFKGDREIQESAKYKMSFVGSKATLKLIGVAIEDSGEYICEAKNDAGKDICSSVVTVQAILVLQPCW</sequence>
<evidence type="ECO:0000313" key="5">
    <source>
        <dbReference type="Ensembl" id="ENSCPBP00000002745.1"/>
    </source>
</evidence>
<keyword evidence="6" id="KW-1185">Reference proteome</keyword>
<dbReference type="FunFam" id="2.60.40.10:FF:000022">
    <property type="entry name" value="Cardiac titin"/>
    <property type="match status" value="3"/>
</dbReference>
<dbReference type="Gene3D" id="2.60.40.10">
    <property type="entry name" value="Immunoglobulins"/>
    <property type="match status" value="3"/>
</dbReference>
<dbReference type="Proteomes" id="UP000694380">
    <property type="component" value="Unplaced"/>
</dbReference>
<dbReference type="CDD" id="cd00096">
    <property type="entry name" value="Ig"/>
    <property type="match status" value="2"/>
</dbReference>
<evidence type="ECO:0000313" key="6">
    <source>
        <dbReference type="Proteomes" id="UP000694380"/>
    </source>
</evidence>
<evidence type="ECO:0000256" key="3">
    <source>
        <dbReference type="SAM" id="SignalP"/>
    </source>
</evidence>
<keyword evidence="1 3" id="KW-0732">Signal</keyword>
<feature type="signal peptide" evidence="3">
    <location>
        <begin position="1"/>
        <end position="20"/>
    </location>
</feature>
<dbReference type="InterPro" id="IPR013098">
    <property type="entry name" value="Ig_I-set"/>
</dbReference>
<protein>
    <recommendedName>
        <fullName evidence="4">Ig-like domain-containing protein</fullName>
    </recommendedName>
</protein>
<organism evidence="5 6">
    <name type="scientific">Chrysemys picta bellii</name>
    <name type="common">Western painted turtle</name>
    <name type="synonym">Emys bellii</name>
    <dbReference type="NCBI Taxonomy" id="8478"/>
    <lineage>
        <taxon>Eukaryota</taxon>
        <taxon>Metazoa</taxon>
        <taxon>Chordata</taxon>
        <taxon>Craniata</taxon>
        <taxon>Vertebrata</taxon>
        <taxon>Euteleostomi</taxon>
        <taxon>Archelosauria</taxon>
        <taxon>Testudinata</taxon>
        <taxon>Testudines</taxon>
        <taxon>Cryptodira</taxon>
        <taxon>Durocryptodira</taxon>
        <taxon>Testudinoidea</taxon>
        <taxon>Emydidae</taxon>
        <taxon>Chrysemys</taxon>
    </lineage>
</organism>
<dbReference type="GO" id="GO:0005886">
    <property type="term" value="C:plasma membrane"/>
    <property type="evidence" value="ECO:0007669"/>
    <property type="project" value="TreeGrafter"/>
</dbReference>
<name>A0A8C3F5P4_CHRPI</name>
<dbReference type="InterPro" id="IPR013783">
    <property type="entry name" value="Ig-like_fold"/>
</dbReference>
<proteinExistence type="predicted"/>